<protein>
    <submittedName>
        <fullName evidence="1">DUF3822 family protein</fullName>
    </submittedName>
</protein>
<reference evidence="1" key="1">
    <citation type="journal article" date="2021" name="PeerJ">
        <title>Extensive microbial diversity within the chicken gut microbiome revealed by metagenomics and culture.</title>
        <authorList>
            <person name="Gilroy R."/>
            <person name="Ravi A."/>
            <person name="Getino M."/>
            <person name="Pursley I."/>
            <person name="Horton D.L."/>
            <person name="Alikhan N.F."/>
            <person name="Baker D."/>
            <person name="Gharbi K."/>
            <person name="Hall N."/>
            <person name="Watson M."/>
            <person name="Adriaenssens E.M."/>
            <person name="Foster-Nyarko E."/>
            <person name="Jarju S."/>
            <person name="Secka A."/>
            <person name="Antonio M."/>
            <person name="Oren A."/>
            <person name="Chaudhuri R.R."/>
            <person name="La Ragione R."/>
            <person name="Hildebrand F."/>
            <person name="Pallen M.J."/>
        </authorList>
    </citation>
    <scope>NUCLEOTIDE SEQUENCE</scope>
    <source>
        <strain evidence="1">CHK169-11906</strain>
    </source>
</reference>
<dbReference type="AlphaFoldDB" id="A0A9D2ID41"/>
<evidence type="ECO:0000313" key="2">
    <source>
        <dbReference type="Proteomes" id="UP000824259"/>
    </source>
</evidence>
<proteinExistence type="predicted"/>
<dbReference type="Proteomes" id="UP000824259">
    <property type="component" value="Unassembled WGS sequence"/>
</dbReference>
<dbReference type="EMBL" id="DWYR01000009">
    <property type="protein sequence ID" value="HJA98576.1"/>
    <property type="molecule type" value="Genomic_DNA"/>
</dbReference>
<comment type="caution">
    <text evidence="1">The sequence shown here is derived from an EMBL/GenBank/DDBJ whole genome shotgun (WGS) entry which is preliminary data.</text>
</comment>
<reference evidence="1" key="2">
    <citation type="submission" date="2021-04" db="EMBL/GenBank/DDBJ databases">
        <authorList>
            <person name="Gilroy R."/>
        </authorList>
    </citation>
    <scope>NUCLEOTIDE SEQUENCE</scope>
    <source>
        <strain evidence="1">CHK169-11906</strain>
    </source>
</reference>
<accession>A0A9D2ID41</accession>
<evidence type="ECO:0000313" key="1">
    <source>
        <dbReference type="EMBL" id="HJA98576.1"/>
    </source>
</evidence>
<name>A0A9D2ID41_9BACT</name>
<sequence length="178" mass="19772">MESLSGRISGGKGKKTIEVISAKTILVPRELFDPQSADYLLELSGMALSGSETVIYSDPKSQAIALMGVEENAIRQLEKTLPGAPVWSSPLLHTPTVSTPAIWLFRYEELVYLKIWGPDRALRLAEVLPAPTPEDTLFYITEFVRDMNLSDYPILTGKSAADDAHLLKKYFKRVTLCE</sequence>
<gene>
    <name evidence="1" type="ORF">H9779_03120</name>
</gene>
<organism evidence="1 2">
    <name type="scientific">Candidatus Alistipes avicola</name>
    <dbReference type="NCBI Taxonomy" id="2838432"/>
    <lineage>
        <taxon>Bacteria</taxon>
        <taxon>Pseudomonadati</taxon>
        <taxon>Bacteroidota</taxon>
        <taxon>Bacteroidia</taxon>
        <taxon>Bacteroidales</taxon>
        <taxon>Rikenellaceae</taxon>
        <taxon>Alistipes</taxon>
    </lineage>
</organism>